<keyword evidence="2" id="KW-1185">Reference proteome</keyword>
<dbReference type="HOGENOM" id="CLU_1733075_0_0_1"/>
<organism evidence="2">
    <name type="scientific">Caenorhabditis brenneri</name>
    <name type="common">Nematode worm</name>
    <dbReference type="NCBI Taxonomy" id="135651"/>
    <lineage>
        <taxon>Eukaryota</taxon>
        <taxon>Metazoa</taxon>
        <taxon>Ecdysozoa</taxon>
        <taxon>Nematoda</taxon>
        <taxon>Chromadorea</taxon>
        <taxon>Rhabditida</taxon>
        <taxon>Rhabditina</taxon>
        <taxon>Rhabditomorpha</taxon>
        <taxon>Rhabditoidea</taxon>
        <taxon>Rhabditidae</taxon>
        <taxon>Peloderinae</taxon>
        <taxon>Caenorhabditis</taxon>
    </lineage>
</organism>
<dbReference type="InParanoid" id="G0NP81"/>
<protein>
    <submittedName>
        <fullName evidence="1">Uncharacterized protein</fullName>
    </submittedName>
</protein>
<reference evidence="2" key="1">
    <citation type="submission" date="2011-07" db="EMBL/GenBank/DDBJ databases">
        <authorList>
            <consortium name="Caenorhabditis brenneri Sequencing and Analysis Consortium"/>
            <person name="Wilson R.K."/>
        </authorList>
    </citation>
    <scope>NUCLEOTIDE SEQUENCE [LARGE SCALE GENOMIC DNA]</scope>
    <source>
        <strain evidence="2">PB2801</strain>
    </source>
</reference>
<name>G0NP81_CAEBE</name>
<sequence length="151" mass="17313">MAGYNFLNRSTYASPISVSEQLGPFAPEESWKRTVAPRHAIAYEETCLNMKFAPESFYNEDGLPRPQSVLQVPCARIIYERMMADVGTEPGKFIAVFIIHGRIFSAWGTAKKQHYHYLRRRLVYIQRDQEGNGDTVNSVIERPLKLYGPLE</sequence>
<accession>G0NP81</accession>
<dbReference type="Proteomes" id="UP000008068">
    <property type="component" value="Unassembled WGS sequence"/>
</dbReference>
<proteinExistence type="predicted"/>
<evidence type="ECO:0000313" key="1">
    <source>
        <dbReference type="EMBL" id="EGT35123.1"/>
    </source>
</evidence>
<gene>
    <name evidence="1" type="ORF">CAEBREN_23400</name>
</gene>
<evidence type="ECO:0000313" key="2">
    <source>
        <dbReference type="Proteomes" id="UP000008068"/>
    </source>
</evidence>
<dbReference type="EMBL" id="GL379919">
    <property type="protein sequence ID" value="EGT35123.1"/>
    <property type="molecule type" value="Genomic_DNA"/>
</dbReference>
<dbReference type="AlphaFoldDB" id="G0NP81"/>